<keyword evidence="2" id="KW-1185">Reference proteome</keyword>
<evidence type="ECO:0000313" key="1">
    <source>
        <dbReference type="EMBL" id="MFD2459315.1"/>
    </source>
</evidence>
<gene>
    <name evidence="1" type="ORF">ACFSYJ_11940</name>
</gene>
<proteinExistence type="predicted"/>
<sequence>MRYGYFAYEQRKTSIKDMAFEFIGFAEVNPESPEYDRSAERLHDWALGLLTTCNHEAGYFVFNYGQVGEDGEPEDILATLDVAWNGDRELAAT</sequence>
<organism evidence="1 2">
    <name type="scientific">Amycolatopsis samaneae</name>
    <dbReference type="NCBI Taxonomy" id="664691"/>
    <lineage>
        <taxon>Bacteria</taxon>
        <taxon>Bacillati</taxon>
        <taxon>Actinomycetota</taxon>
        <taxon>Actinomycetes</taxon>
        <taxon>Pseudonocardiales</taxon>
        <taxon>Pseudonocardiaceae</taxon>
        <taxon>Amycolatopsis</taxon>
    </lineage>
</organism>
<evidence type="ECO:0000313" key="2">
    <source>
        <dbReference type="Proteomes" id="UP001597419"/>
    </source>
</evidence>
<name>A0ABW5GGT1_9PSEU</name>
<dbReference type="RefSeq" id="WP_345396308.1">
    <property type="nucleotide sequence ID" value="NZ_BAABHG010000008.1"/>
</dbReference>
<accession>A0ABW5GGT1</accession>
<dbReference type="EMBL" id="JBHUKU010000006">
    <property type="protein sequence ID" value="MFD2459315.1"/>
    <property type="molecule type" value="Genomic_DNA"/>
</dbReference>
<protein>
    <submittedName>
        <fullName evidence="1">Uncharacterized protein</fullName>
    </submittedName>
</protein>
<comment type="caution">
    <text evidence="1">The sequence shown here is derived from an EMBL/GenBank/DDBJ whole genome shotgun (WGS) entry which is preliminary data.</text>
</comment>
<dbReference type="Proteomes" id="UP001597419">
    <property type="component" value="Unassembled WGS sequence"/>
</dbReference>
<reference evidence="2" key="1">
    <citation type="journal article" date="2019" name="Int. J. Syst. Evol. Microbiol.">
        <title>The Global Catalogue of Microorganisms (GCM) 10K type strain sequencing project: providing services to taxonomists for standard genome sequencing and annotation.</title>
        <authorList>
            <consortium name="The Broad Institute Genomics Platform"/>
            <consortium name="The Broad Institute Genome Sequencing Center for Infectious Disease"/>
            <person name="Wu L."/>
            <person name="Ma J."/>
        </authorList>
    </citation>
    <scope>NUCLEOTIDE SEQUENCE [LARGE SCALE GENOMIC DNA]</scope>
    <source>
        <strain evidence="2">CGMCC 4.7643</strain>
    </source>
</reference>